<dbReference type="AlphaFoldDB" id="A0AB39TLR9"/>
<reference evidence="1" key="1">
    <citation type="submission" date="2024-07" db="EMBL/GenBank/DDBJ databases">
        <authorList>
            <person name="Yu S.T."/>
        </authorList>
    </citation>
    <scope>NUCLEOTIDE SEQUENCE</scope>
    <source>
        <strain evidence="1">Y1</strain>
    </source>
</reference>
<organism evidence="1">
    <name type="scientific">Streptomyces sp. Y1</name>
    <dbReference type="NCBI Taxonomy" id="3238634"/>
    <lineage>
        <taxon>Bacteria</taxon>
        <taxon>Bacillati</taxon>
        <taxon>Actinomycetota</taxon>
        <taxon>Actinomycetes</taxon>
        <taxon>Kitasatosporales</taxon>
        <taxon>Streptomycetaceae</taxon>
        <taxon>Streptomyces</taxon>
    </lineage>
</organism>
<dbReference type="RefSeq" id="WP_369183687.1">
    <property type="nucleotide sequence ID" value="NZ_CP163445.1"/>
</dbReference>
<sequence>MSTGGSGIPRLQDLAYIEVAAQAVAEGRTFDEIRCALVGQAAKVARESDTDGSFDERKWDRRRADGKRHVHNTVDVLKELMRLGWVERHILPSTPNSAYAHSDVTFRLTENGVEWTALVRSDRLAAYNVLIGVLLDAHPQFEGFLRLVGARPDRLSTHFTIPLLKFDNRTHHSHQDFLGDFVDYAVDAATQGSLGWSAAREVIDHGVRGYVGRAEQRLSARERVMSRKLFITTCEEAMVRVAFSAAGCNLDYISHELLRRWTRFLGLTNFSYYAPGPPALRFWATSEVSGRGGDVTIRRSVGREARQAALEALPQIWLRQRGDAASDMYLPVWRLRAAVCWHQRISDDEFDAAILGALRGDYPGLGFRVHLDQATHGATPPSTRPLVMSAQGGMPRVFNIIRVDPTHQNEEAHN</sequence>
<evidence type="ECO:0000313" key="1">
    <source>
        <dbReference type="EMBL" id="XDQ80145.1"/>
    </source>
</evidence>
<protein>
    <submittedName>
        <fullName evidence="1">Uncharacterized protein</fullName>
    </submittedName>
</protein>
<dbReference type="EMBL" id="CP163445">
    <property type="protein sequence ID" value="XDQ80145.1"/>
    <property type="molecule type" value="Genomic_DNA"/>
</dbReference>
<accession>A0AB39TLR9</accession>
<proteinExistence type="predicted"/>
<name>A0AB39TLR9_9ACTN</name>
<gene>
    <name evidence="1" type="ORF">AB2U05_17615</name>
</gene>